<evidence type="ECO:0000313" key="1">
    <source>
        <dbReference type="EMBL" id="MBB3675021.1"/>
    </source>
</evidence>
<comment type="caution">
    <text evidence="1">The sequence shown here is derived from an EMBL/GenBank/DDBJ whole genome shotgun (WGS) entry which is preliminary data.</text>
</comment>
<dbReference type="Proteomes" id="UP000580718">
    <property type="component" value="Unassembled WGS sequence"/>
</dbReference>
<dbReference type="EMBL" id="JACIBU010000001">
    <property type="protein sequence ID" value="MBB3675021.1"/>
    <property type="molecule type" value="Genomic_DNA"/>
</dbReference>
<evidence type="ECO:0000313" key="2">
    <source>
        <dbReference type="Proteomes" id="UP000580718"/>
    </source>
</evidence>
<sequence length="33" mass="3546">MGETSSRLVRAVSADLVGRPTVDLLRTDSALCR</sequence>
<gene>
    <name evidence="1" type="ORF">FHX36_000756</name>
</gene>
<name>A0A839Y302_9ACTN</name>
<reference evidence="1 2" key="1">
    <citation type="submission" date="2020-08" db="EMBL/GenBank/DDBJ databases">
        <title>Sequencing the genomes of 1000 actinobacteria strains.</title>
        <authorList>
            <person name="Klenk H.-P."/>
        </authorList>
    </citation>
    <scope>NUCLEOTIDE SEQUENCE [LARGE SCALE GENOMIC DNA]</scope>
    <source>
        <strain evidence="1 2">DSM 16678</strain>
    </source>
</reference>
<organism evidence="1 2">
    <name type="scientific">Modestobacter versicolor</name>
    <dbReference type="NCBI Taxonomy" id="429133"/>
    <lineage>
        <taxon>Bacteria</taxon>
        <taxon>Bacillati</taxon>
        <taxon>Actinomycetota</taxon>
        <taxon>Actinomycetes</taxon>
        <taxon>Geodermatophilales</taxon>
        <taxon>Geodermatophilaceae</taxon>
        <taxon>Modestobacter</taxon>
    </lineage>
</organism>
<proteinExistence type="predicted"/>
<accession>A0A839Y302</accession>
<protein>
    <submittedName>
        <fullName evidence="1">Uncharacterized protein</fullName>
    </submittedName>
</protein>
<dbReference type="AlphaFoldDB" id="A0A839Y302"/>